<dbReference type="Gene3D" id="1.20.140.10">
    <property type="entry name" value="Butyryl-CoA Dehydrogenase, subunit A, domain 3"/>
    <property type="match status" value="1"/>
</dbReference>
<dbReference type="Pfam" id="PF00441">
    <property type="entry name" value="Acyl-CoA_dh_1"/>
    <property type="match status" value="1"/>
</dbReference>
<evidence type="ECO:0000256" key="6">
    <source>
        <dbReference type="RuleBase" id="RU362125"/>
    </source>
</evidence>
<dbReference type="CDD" id="cd00567">
    <property type="entry name" value="ACAD"/>
    <property type="match status" value="1"/>
</dbReference>
<evidence type="ECO:0000256" key="1">
    <source>
        <dbReference type="ARBA" id="ARBA00001974"/>
    </source>
</evidence>
<dbReference type="FunFam" id="2.40.110.10:FF:000002">
    <property type="entry name" value="Acyl-CoA dehydrogenase fadE12"/>
    <property type="match status" value="1"/>
</dbReference>
<dbReference type="RefSeq" id="WP_144754695.1">
    <property type="nucleotide sequence ID" value="NZ_VMNW02000021.1"/>
</dbReference>
<dbReference type="EMBL" id="VMNW02000021">
    <property type="protein sequence ID" value="KAA9160494.1"/>
    <property type="molecule type" value="Genomic_DNA"/>
</dbReference>
<dbReference type="GO" id="GO:0005737">
    <property type="term" value="C:cytoplasm"/>
    <property type="evidence" value="ECO:0007669"/>
    <property type="project" value="TreeGrafter"/>
</dbReference>
<feature type="domain" description="Acyl-CoA dehydrogenase/oxidase N-terminal" evidence="9">
    <location>
        <begin position="15"/>
        <end position="126"/>
    </location>
</feature>
<dbReference type="OrthoDB" id="8876745at2"/>
<evidence type="ECO:0000256" key="3">
    <source>
        <dbReference type="ARBA" id="ARBA00022630"/>
    </source>
</evidence>
<keyword evidence="4 6" id="KW-0274">FAD</keyword>
<dbReference type="SUPFAM" id="SSF47203">
    <property type="entry name" value="Acyl-CoA dehydrogenase C-terminal domain-like"/>
    <property type="match status" value="1"/>
</dbReference>
<dbReference type="AlphaFoldDB" id="A0A5N0V3X7"/>
<dbReference type="Pfam" id="PF02771">
    <property type="entry name" value="Acyl-CoA_dh_N"/>
    <property type="match status" value="1"/>
</dbReference>
<dbReference type="PANTHER" id="PTHR48083:SF1">
    <property type="entry name" value="DEHYDROGENASE, PUTATIVE (AFU_ORTHOLOGUE AFUA_7G06510)-RELATED"/>
    <property type="match status" value="1"/>
</dbReference>
<evidence type="ECO:0000256" key="5">
    <source>
        <dbReference type="ARBA" id="ARBA00023002"/>
    </source>
</evidence>
<name>A0A5N0V3X7_9PSEU</name>
<comment type="caution">
    <text evidence="10">The sequence shown here is derived from an EMBL/GenBank/DDBJ whole genome shotgun (WGS) entry which is preliminary data.</text>
</comment>
<proteinExistence type="inferred from homology"/>
<feature type="domain" description="Acyl-CoA dehydrogenase/oxidase C-terminal" evidence="7">
    <location>
        <begin position="239"/>
        <end position="385"/>
    </location>
</feature>
<sequence length="393" mass="42478">MSGETAVPSLPLAMTAEEELLRKSVGDLSRSYGPDYFQRVERAGEPATELWQELGRSGFLGVHLPEEYDGGGGGLYDLATVIEETSAAGVPALAAVFSAGVNGTILAQHGTPEQKDRWLRGLATGETMSSFAITEPDAGLNSFNISTSARKDGADWLISGQKYYISGIDEAQWVLVVARTGTDERSGRGRLTLFLVDTDTPGLTIQPLPTALQTPERQSTVYFDNVRVSADRLIGEEHHGLRAAFAGINAERLLVSSICTGVGRYALDKAVRYASERQVWKVPIGAHQAVSHPLAEAKVELETARLMTQKALMLYDLGKDAGEYSNMAKMTGVDAGLACLDAAIQVHGGNGVAQEYQLANYWFLLRMLKIGPVSKEMILNFIAEHTLGLPRSY</sequence>
<evidence type="ECO:0000313" key="10">
    <source>
        <dbReference type="EMBL" id="KAA9160494.1"/>
    </source>
</evidence>
<dbReference type="GO" id="GO:0003995">
    <property type="term" value="F:acyl-CoA dehydrogenase activity"/>
    <property type="evidence" value="ECO:0007669"/>
    <property type="project" value="TreeGrafter"/>
</dbReference>
<dbReference type="InterPro" id="IPR009075">
    <property type="entry name" value="AcylCo_DH/oxidase_C"/>
</dbReference>
<accession>A0A5N0V3X7</accession>
<protein>
    <submittedName>
        <fullName evidence="10">Acyl-CoA dehydrogenase</fullName>
    </submittedName>
</protein>
<dbReference type="GO" id="GO:0050660">
    <property type="term" value="F:flavin adenine dinucleotide binding"/>
    <property type="evidence" value="ECO:0007669"/>
    <property type="project" value="InterPro"/>
</dbReference>
<feature type="domain" description="Acyl-CoA oxidase/dehydrogenase middle" evidence="8">
    <location>
        <begin position="130"/>
        <end position="226"/>
    </location>
</feature>
<dbReference type="InterPro" id="IPR037069">
    <property type="entry name" value="AcylCoA_DH/ox_N_sf"/>
</dbReference>
<evidence type="ECO:0000256" key="2">
    <source>
        <dbReference type="ARBA" id="ARBA00009347"/>
    </source>
</evidence>
<dbReference type="SUPFAM" id="SSF56645">
    <property type="entry name" value="Acyl-CoA dehydrogenase NM domain-like"/>
    <property type="match status" value="1"/>
</dbReference>
<dbReference type="InterPro" id="IPR046373">
    <property type="entry name" value="Acyl-CoA_Oxase/DH_mid-dom_sf"/>
</dbReference>
<dbReference type="PANTHER" id="PTHR48083">
    <property type="entry name" value="MEDIUM-CHAIN SPECIFIC ACYL-COA DEHYDROGENASE, MITOCHONDRIAL-RELATED"/>
    <property type="match status" value="1"/>
</dbReference>
<evidence type="ECO:0000259" key="9">
    <source>
        <dbReference type="Pfam" id="PF02771"/>
    </source>
</evidence>
<dbReference type="FunFam" id="1.20.140.10:FF:000012">
    <property type="entry name" value="Acyl-CoA dehydrogenase fadE12"/>
    <property type="match status" value="1"/>
</dbReference>
<dbReference type="InterPro" id="IPR009100">
    <property type="entry name" value="AcylCoA_DH/oxidase_NM_dom_sf"/>
</dbReference>
<dbReference type="InterPro" id="IPR036250">
    <property type="entry name" value="AcylCo_DH-like_C"/>
</dbReference>
<keyword evidence="11" id="KW-1185">Reference proteome</keyword>
<reference evidence="10" key="1">
    <citation type="submission" date="2019-09" db="EMBL/GenBank/DDBJ databases">
        <authorList>
            <person name="Teo W.F.A."/>
            <person name="Duangmal K."/>
        </authorList>
    </citation>
    <scope>NUCLEOTIDE SEQUENCE [LARGE SCALE GENOMIC DNA]</scope>
    <source>
        <strain evidence="10">K81G1</strain>
    </source>
</reference>
<evidence type="ECO:0000259" key="8">
    <source>
        <dbReference type="Pfam" id="PF02770"/>
    </source>
</evidence>
<evidence type="ECO:0000259" key="7">
    <source>
        <dbReference type="Pfam" id="PF00441"/>
    </source>
</evidence>
<dbReference type="PIRSF" id="PIRSF016578">
    <property type="entry name" value="HsaA"/>
    <property type="match status" value="1"/>
</dbReference>
<gene>
    <name evidence="10" type="ORF">FPZ12_016805</name>
</gene>
<keyword evidence="5 6" id="KW-0560">Oxidoreductase</keyword>
<dbReference type="InterPro" id="IPR013786">
    <property type="entry name" value="AcylCoA_DH/ox_N"/>
</dbReference>
<evidence type="ECO:0000313" key="11">
    <source>
        <dbReference type="Proteomes" id="UP000319769"/>
    </source>
</evidence>
<dbReference type="InterPro" id="IPR006091">
    <property type="entry name" value="Acyl-CoA_Oxase/DH_mid-dom"/>
</dbReference>
<evidence type="ECO:0000256" key="4">
    <source>
        <dbReference type="ARBA" id="ARBA00022827"/>
    </source>
</evidence>
<dbReference type="Proteomes" id="UP000319769">
    <property type="component" value="Unassembled WGS sequence"/>
</dbReference>
<comment type="cofactor">
    <cofactor evidence="1 6">
        <name>FAD</name>
        <dbReference type="ChEBI" id="CHEBI:57692"/>
    </cofactor>
</comment>
<comment type="similarity">
    <text evidence="2 6">Belongs to the acyl-CoA dehydrogenase family.</text>
</comment>
<dbReference type="InterPro" id="IPR050741">
    <property type="entry name" value="Acyl-CoA_dehydrogenase"/>
</dbReference>
<organism evidence="10 11">
    <name type="scientific">Amycolatopsis acidicola</name>
    <dbReference type="NCBI Taxonomy" id="2596893"/>
    <lineage>
        <taxon>Bacteria</taxon>
        <taxon>Bacillati</taxon>
        <taxon>Actinomycetota</taxon>
        <taxon>Actinomycetes</taxon>
        <taxon>Pseudonocardiales</taxon>
        <taxon>Pseudonocardiaceae</taxon>
        <taxon>Amycolatopsis</taxon>
    </lineage>
</organism>
<keyword evidence="3 6" id="KW-0285">Flavoprotein</keyword>
<dbReference type="Pfam" id="PF02770">
    <property type="entry name" value="Acyl-CoA_dh_M"/>
    <property type="match status" value="1"/>
</dbReference>
<dbReference type="Gene3D" id="2.40.110.10">
    <property type="entry name" value="Butyryl-CoA Dehydrogenase, subunit A, domain 2"/>
    <property type="match status" value="1"/>
</dbReference>
<dbReference type="GO" id="GO:0033539">
    <property type="term" value="P:fatty acid beta-oxidation using acyl-CoA dehydrogenase"/>
    <property type="evidence" value="ECO:0007669"/>
    <property type="project" value="TreeGrafter"/>
</dbReference>
<dbReference type="Gene3D" id="1.10.540.10">
    <property type="entry name" value="Acyl-CoA dehydrogenase/oxidase, N-terminal domain"/>
    <property type="match status" value="1"/>
</dbReference>